<dbReference type="RefSeq" id="WP_022612620.1">
    <property type="nucleotide sequence ID" value="NZ_LK391965.1"/>
</dbReference>
<accession>A0AAV2VTQ3</accession>
<dbReference type="PANTHER" id="PTHR10794:SF94">
    <property type="entry name" value="ESTERASE YHET-RELATED"/>
    <property type="match status" value="1"/>
</dbReference>
<reference evidence="4 5" key="1">
    <citation type="journal article" date="2013" name="ISME J.">
        <title>Comparative genomics of pathogenic lineages of Vibrio nigripulchritudo identifies virulence-associated traits.</title>
        <authorList>
            <person name="Goudenege D."/>
            <person name="Labreuche Y."/>
            <person name="Krin E."/>
            <person name="Ansquer D."/>
            <person name="Mangenot S."/>
            <person name="Calteau A."/>
            <person name="Medigue C."/>
            <person name="Mazel D."/>
            <person name="Polz M.F."/>
            <person name="Le Roux F."/>
        </authorList>
    </citation>
    <scope>NUCLEOTIDE SEQUENCE [LARGE SCALE GENOMIC DNA]</scope>
    <source>
        <strain evidence="4 5">SOn1</strain>
    </source>
</reference>
<dbReference type="Proteomes" id="UP000018211">
    <property type="component" value="Unassembled WGS sequence"/>
</dbReference>
<dbReference type="InterPro" id="IPR000073">
    <property type="entry name" value="AB_hydrolase_1"/>
</dbReference>
<comment type="similarity">
    <text evidence="1">Belongs to the AB hydrolase superfamily. AB hydrolase 4 family.</text>
</comment>
<feature type="active site" description="Charge relay system" evidence="2">
    <location>
        <position position="293"/>
    </location>
</feature>
<dbReference type="InterPro" id="IPR050960">
    <property type="entry name" value="AB_hydrolase_4_sf"/>
</dbReference>
<dbReference type="SUPFAM" id="SSF53474">
    <property type="entry name" value="alpha/beta-Hydrolases"/>
    <property type="match status" value="1"/>
</dbReference>
<dbReference type="EMBL" id="CAOF01000134">
    <property type="protein sequence ID" value="CCO47997.1"/>
    <property type="molecule type" value="Genomic_DNA"/>
</dbReference>
<dbReference type="InterPro" id="IPR012020">
    <property type="entry name" value="ABHD4"/>
</dbReference>
<feature type="domain" description="AB hydrolase-1" evidence="3">
    <location>
        <begin position="59"/>
        <end position="299"/>
    </location>
</feature>
<feature type="active site" description="Charge relay system" evidence="2">
    <location>
        <position position="266"/>
    </location>
</feature>
<gene>
    <name evidence="4" type="ORF">VIBNISOn1_420022</name>
</gene>
<evidence type="ECO:0000256" key="1">
    <source>
        <dbReference type="ARBA" id="ARBA00010884"/>
    </source>
</evidence>
<dbReference type="AlphaFoldDB" id="A0AAV2VTQ3"/>
<dbReference type="PANTHER" id="PTHR10794">
    <property type="entry name" value="ABHYDROLASE DOMAIN-CONTAINING PROTEIN"/>
    <property type="match status" value="1"/>
</dbReference>
<dbReference type="NCBIfam" id="NF008218">
    <property type="entry name" value="PRK10985.1"/>
    <property type="match status" value="1"/>
</dbReference>
<dbReference type="InterPro" id="IPR029058">
    <property type="entry name" value="AB_hydrolase_fold"/>
</dbReference>
<name>A0AAV2VTQ3_9VIBR</name>
<evidence type="ECO:0000313" key="4">
    <source>
        <dbReference type="EMBL" id="CCO47997.1"/>
    </source>
</evidence>
<protein>
    <submittedName>
        <fullName evidence="4">YheT related alpha/beta-hydrolase</fullName>
    </submittedName>
</protein>
<dbReference type="GO" id="GO:0034338">
    <property type="term" value="F:short-chain carboxylesterase activity"/>
    <property type="evidence" value="ECO:0007669"/>
    <property type="project" value="TreeGrafter"/>
</dbReference>
<proteinExistence type="inferred from homology"/>
<dbReference type="Gene3D" id="3.40.50.1820">
    <property type="entry name" value="alpha/beta hydrolase"/>
    <property type="match status" value="1"/>
</dbReference>
<sequence length="340" mass="38073">MMTFSPAFGLGNAHIQTLLSRFIRRKPLFQAVRERLELPDGDFVDLAWSEDPNNHSDKPIFVLFHGLEGSFESPYANGLLHAFAEQGWLSVMMHFRGCSGEPNRLPRAYHSGETEDARHFLTELSQRFPSNSKVAVGVSLGGNMLVNYLAKYGDDTKLDAASIVSAPLDLLACSRRINQGFSKVYQDYLLGSLKDNAIAKLPLVQKVMPLTESEINKISTMFEFDDVITSRLHGFNGAHHYYQTCSGLPMLPQIRIPTDIIHAHDDPFMTEAVIPDYPLPAHVNYHLLPKGGHVGFVTGSLFRPKFWLEEALPEYYSHFLKVAEHNQGSAIDDKIAVTES</sequence>
<dbReference type="Pfam" id="PF00561">
    <property type="entry name" value="Abhydrolase_1"/>
    <property type="match status" value="1"/>
</dbReference>
<evidence type="ECO:0000313" key="5">
    <source>
        <dbReference type="Proteomes" id="UP000018211"/>
    </source>
</evidence>
<dbReference type="FunFam" id="3.40.50.1820:FF:000080">
    <property type="entry name" value="Alpha/beta hydrolase"/>
    <property type="match status" value="1"/>
</dbReference>
<evidence type="ECO:0000256" key="2">
    <source>
        <dbReference type="PIRSR" id="PIRSR005211-1"/>
    </source>
</evidence>
<evidence type="ECO:0000259" key="3">
    <source>
        <dbReference type="Pfam" id="PF00561"/>
    </source>
</evidence>
<feature type="active site" description="Charge relay system" evidence="2">
    <location>
        <position position="139"/>
    </location>
</feature>
<dbReference type="PIRSF" id="PIRSF005211">
    <property type="entry name" value="Ab_hydro_YheT"/>
    <property type="match status" value="1"/>
</dbReference>
<comment type="caution">
    <text evidence="4">The sequence shown here is derived from an EMBL/GenBank/DDBJ whole genome shotgun (WGS) entry which is preliminary data.</text>
</comment>
<dbReference type="GO" id="GO:0047372">
    <property type="term" value="F:monoacylglycerol lipase activity"/>
    <property type="evidence" value="ECO:0007669"/>
    <property type="project" value="TreeGrafter"/>
</dbReference>
<organism evidence="4 5">
    <name type="scientific">Vibrio nigripulchritudo SOn1</name>
    <dbReference type="NCBI Taxonomy" id="1238450"/>
    <lineage>
        <taxon>Bacteria</taxon>
        <taxon>Pseudomonadati</taxon>
        <taxon>Pseudomonadota</taxon>
        <taxon>Gammaproteobacteria</taxon>
        <taxon>Vibrionales</taxon>
        <taxon>Vibrionaceae</taxon>
        <taxon>Vibrio</taxon>
    </lineage>
</organism>